<dbReference type="InterPro" id="IPR030678">
    <property type="entry name" value="Peptide/Ni-bd"/>
</dbReference>
<dbReference type="EMBL" id="LT670844">
    <property type="protein sequence ID" value="SHK59151.1"/>
    <property type="molecule type" value="Genomic_DNA"/>
</dbReference>
<dbReference type="Gene3D" id="3.10.105.10">
    <property type="entry name" value="Dipeptide-binding Protein, Domain 3"/>
    <property type="match status" value="1"/>
</dbReference>
<reference evidence="5 6" key="1">
    <citation type="submission" date="2016-11" db="EMBL/GenBank/DDBJ databases">
        <authorList>
            <person name="Jaros S."/>
            <person name="Januszkiewicz K."/>
            <person name="Wedrychowicz H."/>
        </authorList>
    </citation>
    <scope>NUCLEOTIDE SEQUENCE [LARGE SCALE GENOMIC DNA]</scope>
    <source>
        <strain evidence="5 6">GAS499</strain>
    </source>
</reference>
<sequence>MSSVPQRVLASNQYLLNKASAHFRRTLSVIVAIAMLCVPVEARAKPKVLSVVMHSDLRVIDPIYTTAYITRDHGYMVYDTLLATDSHLKIRPQMADWTVSDDGLTYTFKLRDGLKWHDGLPVTADDCVASLKRWGARDGMGQKLMDFTASLEATDARTITLKLKEPYAFVLDSIGKPSSLVPFMMPKRLAETSPDKPIPEQIGSGPFKFVSAEFQPGVKAVYVKNPDYVPRSEPPDWTSGGKVVKVDRIEWITMPDPQTALNALAAGDIDLVERPPWDMLPILENDPRLVVHTLDAAGFQTIGRMNFLYPPFNNVKLRRAAMLALRQKDVLDGLVGNPKYYKLCGAVFGCDTPLATDVGSETLVRGNGMAQAKKLLAESGYDGTPVVIMAPGDVLTVKAQPIVAAQLLREAGFKVDVQATDWQTLVTRRNSQKPPKEGGWNMFFTNLTGRDVANPISHYQINAKGRNGGWFGWPEDSNIEELRDAFARAKSLEEQKEIATEIQARVYDQVIYIPLGQWTIPAVWRKEISGILDGPATPIFWNVEKSD</sequence>
<dbReference type="SUPFAM" id="SSF53850">
    <property type="entry name" value="Periplasmic binding protein-like II"/>
    <property type="match status" value="1"/>
</dbReference>
<dbReference type="GO" id="GO:0043190">
    <property type="term" value="C:ATP-binding cassette (ABC) transporter complex"/>
    <property type="evidence" value="ECO:0007669"/>
    <property type="project" value="InterPro"/>
</dbReference>
<evidence type="ECO:0000313" key="6">
    <source>
        <dbReference type="Proteomes" id="UP000189935"/>
    </source>
</evidence>
<comment type="subcellular location">
    <subcellularLocation>
        <location evidence="1">Periplasm</location>
    </subcellularLocation>
</comment>
<dbReference type="GO" id="GO:0030288">
    <property type="term" value="C:outer membrane-bounded periplasmic space"/>
    <property type="evidence" value="ECO:0007669"/>
    <property type="project" value="UniProtKB-ARBA"/>
</dbReference>
<dbReference type="PANTHER" id="PTHR30290:SF38">
    <property type="entry name" value="D,D-DIPEPTIDE-BINDING PERIPLASMIC PROTEIN DDPA-RELATED"/>
    <property type="match status" value="1"/>
</dbReference>
<keyword evidence="3" id="KW-0732">Signal</keyword>
<dbReference type="InterPro" id="IPR000914">
    <property type="entry name" value="SBP_5_dom"/>
</dbReference>
<evidence type="ECO:0000313" key="5">
    <source>
        <dbReference type="EMBL" id="SHK59151.1"/>
    </source>
</evidence>
<dbReference type="InterPro" id="IPR039424">
    <property type="entry name" value="SBP_5"/>
</dbReference>
<evidence type="ECO:0000256" key="3">
    <source>
        <dbReference type="ARBA" id="ARBA00022729"/>
    </source>
</evidence>
<dbReference type="GO" id="GO:0015833">
    <property type="term" value="P:peptide transport"/>
    <property type="evidence" value="ECO:0007669"/>
    <property type="project" value="TreeGrafter"/>
</dbReference>
<feature type="domain" description="Solute-binding protein family 5" evidence="4">
    <location>
        <begin position="90"/>
        <end position="453"/>
    </location>
</feature>
<evidence type="ECO:0000256" key="2">
    <source>
        <dbReference type="ARBA" id="ARBA00005695"/>
    </source>
</evidence>
<name>A0A1M6TQ97_9BRAD</name>
<organism evidence="5 6">
    <name type="scientific">Bradyrhizobium lablabi</name>
    <dbReference type="NCBI Taxonomy" id="722472"/>
    <lineage>
        <taxon>Bacteria</taxon>
        <taxon>Pseudomonadati</taxon>
        <taxon>Pseudomonadota</taxon>
        <taxon>Alphaproteobacteria</taxon>
        <taxon>Hyphomicrobiales</taxon>
        <taxon>Nitrobacteraceae</taxon>
        <taxon>Bradyrhizobium</taxon>
    </lineage>
</organism>
<evidence type="ECO:0000256" key="1">
    <source>
        <dbReference type="ARBA" id="ARBA00004418"/>
    </source>
</evidence>
<dbReference type="AlphaFoldDB" id="A0A1M6TQ97"/>
<dbReference type="GO" id="GO:1904680">
    <property type="term" value="F:peptide transmembrane transporter activity"/>
    <property type="evidence" value="ECO:0007669"/>
    <property type="project" value="TreeGrafter"/>
</dbReference>
<dbReference type="InterPro" id="IPR023765">
    <property type="entry name" value="SBP_5_CS"/>
</dbReference>
<dbReference type="CDD" id="cd08502">
    <property type="entry name" value="PBP2_NikA_DppA_OppA_like_16"/>
    <property type="match status" value="1"/>
</dbReference>
<accession>A0A1M6TQ97</accession>
<dbReference type="Pfam" id="PF00496">
    <property type="entry name" value="SBP_bac_5"/>
    <property type="match status" value="1"/>
</dbReference>
<dbReference type="PROSITE" id="PS01040">
    <property type="entry name" value="SBP_BACTERIAL_5"/>
    <property type="match status" value="1"/>
</dbReference>
<dbReference type="PIRSF" id="PIRSF002741">
    <property type="entry name" value="MppA"/>
    <property type="match status" value="1"/>
</dbReference>
<dbReference type="PANTHER" id="PTHR30290">
    <property type="entry name" value="PERIPLASMIC BINDING COMPONENT OF ABC TRANSPORTER"/>
    <property type="match status" value="1"/>
</dbReference>
<evidence type="ECO:0000259" key="4">
    <source>
        <dbReference type="Pfam" id="PF00496"/>
    </source>
</evidence>
<comment type="similarity">
    <text evidence="2">Belongs to the bacterial solute-binding protein 5 family.</text>
</comment>
<dbReference type="Proteomes" id="UP000189935">
    <property type="component" value="Chromosome I"/>
</dbReference>
<gene>
    <name evidence="5" type="ORF">SAMN05444159_3662</name>
</gene>
<dbReference type="Gene3D" id="3.40.190.10">
    <property type="entry name" value="Periplasmic binding protein-like II"/>
    <property type="match status" value="1"/>
</dbReference>
<proteinExistence type="inferred from homology"/>
<protein>
    <submittedName>
        <fullName evidence="5">Peptide/nickel transport system substrate-binding protein</fullName>
    </submittedName>
</protein>